<evidence type="ECO:0000256" key="1">
    <source>
        <dbReference type="SAM" id="MobiDB-lite"/>
    </source>
</evidence>
<feature type="region of interest" description="Disordered" evidence="1">
    <location>
        <begin position="74"/>
        <end position="112"/>
    </location>
</feature>
<reference evidence="2" key="2">
    <citation type="journal article" date="2021" name="Microbiome">
        <title>Successional dynamics and alternative stable states in a saline activated sludge microbial community over 9 years.</title>
        <authorList>
            <person name="Wang Y."/>
            <person name="Ye J."/>
            <person name="Ju F."/>
            <person name="Liu L."/>
            <person name="Boyd J.A."/>
            <person name="Deng Y."/>
            <person name="Parks D.H."/>
            <person name="Jiang X."/>
            <person name="Yin X."/>
            <person name="Woodcroft B.J."/>
            <person name="Tyson G.W."/>
            <person name="Hugenholtz P."/>
            <person name="Polz M.F."/>
            <person name="Zhang T."/>
        </authorList>
    </citation>
    <scope>NUCLEOTIDE SEQUENCE</scope>
    <source>
        <strain evidence="2">HKST-UBA09</strain>
    </source>
</reference>
<feature type="compositionally biased region" description="Basic and acidic residues" evidence="1">
    <location>
        <begin position="74"/>
        <end position="83"/>
    </location>
</feature>
<comment type="caution">
    <text evidence="2">The sequence shown here is derived from an EMBL/GenBank/DDBJ whole genome shotgun (WGS) entry which is preliminary data.</text>
</comment>
<name>A0A955L9M6_9BACT</name>
<accession>A0A955L9M6</accession>
<sequence length="112" mass="12578">MLSLFGDKIVFMEGIRLFDTQGERSSLTAGGTFVPPKRENDYAYKQVLELSEESRISSMIKREQLFAQAGQECLNEREKRSAEETQEAPVPRKVASTSKETKPAYTLATVEA</sequence>
<proteinExistence type="predicted"/>
<dbReference type="Proteomes" id="UP000714915">
    <property type="component" value="Unassembled WGS sequence"/>
</dbReference>
<dbReference type="AlphaFoldDB" id="A0A955L9M6"/>
<evidence type="ECO:0000313" key="3">
    <source>
        <dbReference type="Proteomes" id="UP000714915"/>
    </source>
</evidence>
<organism evidence="2 3">
    <name type="scientific">Candidatus Dojkabacteria bacterium</name>
    <dbReference type="NCBI Taxonomy" id="2099670"/>
    <lineage>
        <taxon>Bacteria</taxon>
        <taxon>Candidatus Dojkabacteria</taxon>
    </lineage>
</organism>
<gene>
    <name evidence="2" type="ORF">KC669_01490</name>
</gene>
<protein>
    <submittedName>
        <fullName evidence="2">Uncharacterized protein</fullName>
    </submittedName>
</protein>
<evidence type="ECO:0000313" key="2">
    <source>
        <dbReference type="EMBL" id="MCA9386687.1"/>
    </source>
</evidence>
<dbReference type="EMBL" id="JAGQLF010000011">
    <property type="protein sequence ID" value="MCA9386687.1"/>
    <property type="molecule type" value="Genomic_DNA"/>
</dbReference>
<reference evidence="2" key="1">
    <citation type="submission" date="2020-04" db="EMBL/GenBank/DDBJ databases">
        <authorList>
            <person name="Zhang T."/>
        </authorList>
    </citation>
    <scope>NUCLEOTIDE SEQUENCE</scope>
    <source>
        <strain evidence="2">HKST-UBA09</strain>
    </source>
</reference>